<evidence type="ECO:0000256" key="1">
    <source>
        <dbReference type="SAM" id="Coils"/>
    </source>
</evidence>
<proteinExistence type="predicted"/>
<dbReference type="InterPro" id="IPR009057">
    <property type="entry name" value="Homeodomain-like_sf"/>
</dbReference>
<keyword evidence="1" id="KW-0175">Coiled coil</keyword>
<dbReference type="STRING" id="168276.SAMN05444580_101243"/>
<evidence type="ECO:0000313" key="2">
    <source>
        <dbReference type="EMBL" id="SDC56945.1"/>
    </source>
</evidence>
<dbReference type="GO" id="GO:0006313">
    <property type="term" value="P:DNA transposition"/>
    <property type="evidence" value="ECO:0007669"/>
    <property type="project" value="InterPro"/>
</dbReference>
<gene>
    <name evidence="2" type="ORF">SAMN05444580_101243</name>
</gene>
<dbReference type="EMBL" id="FNAB01000001">
    <property type="protein sequence ID" value="SDC56945.1"/>
    <property type="molecule type" value="Genomic_DNA"/>
</dbReference>
<sequence length="108" mass="12088">MSSGTSKRYPPELRERAVRMVAEIRPEHSSQWAAIESVAAKLGIGAAQTLHNWIRKAQVDSGQRAGVTTDAADELRKLRAENRELKRANEILKSASTFFAAELDRQRK</sequence>
<dbReference type="GO" id="GO:0004803">
    <property type="term" value="F:transposase activity"/>
    <property type="evidence" value="ECO:0007669"/>
    <property type="project" value="InterPro"/>
</dbReference>
<dbReference type="InterPro" id="IPR002514">
    <property type="entry name" value="Transposase_8"/>
</dbReference>
<keyword evidence="3" id="KW-1185">Reference proteome</keyword>
<dbReference type="Proteomes" id="UP000199417">
    <property type="component" value="Unassembled WGS sequence"/>
</dbReference>
<reference evidence="2 3" key="1">
    <citation type="submission" date="2016-10" db="EMBL/GenBank/DDBJ databases">
        <authorList>
            <person name="de Groot N.N."/>
        </authorList>
    </citation>
    <scope>NUCLEOTIDE SEQUENCE [LARGE SCALE GENOMIC DNA]</scope>
    <source>
        <strain evidence="2 3">JCM 11308</strain>
    </source>
</reference>
<protein>
    <submittedName>
        <fullName evidence="2">Transposase</fullName>
    </submittedName>
</protein>
<feature type="coiled-coil region" evidence="1">
    <location>
        <begin position="68"/>
        <end position="95"/>
    </location>
</feature>
<dbReference type="GO" id="GO:0003677">
    <property type="term" value="F:DNA binding"/>
    <property type="evidence" value="ECO:0007669"/>
    <property type="project" value="InterPro"/>
</dbReference>
<organism evidence="2 3">
    <name type="scientific">Rhodococcus tukisamuensis</name>
    <dbReference type="NCBI Taxonomy" id="168276"/>
    <lineage>
        <taxon>Bacteria</taxon>
        <taxon>Bacillati</taxon>
        <taxon>Actinomycetota</taxon>
        <taxon>Actinomycetes</taxon>
        <taxon>Mycobacteriales</taxon>
        <taxon>Nocardiaceae</taxon>
        <taxon>Rhodococcus</taxon>
    </lineage>
</organism>
<accession>A0A1G6MPR2</accession>
<name>A0A1G6MPR2_9NOCA</name>
<dbReference type="Gene3D" id="1.10.10.10">
    <property type="entry name" value="Winged helix-like DNA-binding domain superfamily/Winged helix DNA-binding domain"/>
    <property type="match status" value="1"/>
</dbReference>
<dbReference type="SUPFAM" id="SSF46689">
    <property type="entry name" value="Homeodomain-like"/>
    <property type="match status" value="1"/>
</dbReference>
<dbReference type="InterPro" id="IPR036388">
    <property type="entry name" value="WH-like_DNA-bd_sf"/>
</dbReference>
<dbReference type="AlphaFoldDB" id="A0A1G6MPR2"/>
<evidence type="ECO:0000313" key="3">
    <source>
        <dbReference type="Proteomes" id="UP000199417"/>
    </source>
</evidence>
<dbReference type="Pfam" id="PF01527">
    <property type="entry name" value="HTH_Tnp_1"/>
    <property type="match status" value="1"/>
</dbReference>